<sequence length="168" mass="18239">MDKIGPGLLTLALIVVLAGLMFAGWRSRLRRQQDVAVLPALPQELGQPLEAYEGQYVVTTTAGDWLDRIGVHGLGVRGKALLRIYPHGLLIDRTGAPDIYIPRRQLAGVRTESGMIGKFVEKDGLAVVSWQLGDRGVDTAFRTRNAADKGPLLARLTSLVPTASQDEE</sequence>
<dbReference type="InterPro" id="IPR057446">
    <property type="entry name" value="PH_bac"/>
</dbReference>
<dbReference type="Pfam" id="PF25362">
    <property type="entry name" value="bPH_11"/>
    <property type="match status" value="1"/>
</dbReference>
<accession>A0A7X6HBJ4</accession>
<keyword evidence="1" id="KW-1133">Transmembrane helix</keyword>
<proteinExistence type="predicted"/>
<evidence type="ECO:0000313" key="3">
    <source>
        <dbReference type="EMBL" id="NKX54058.1"/>
    </source>
</evidence>
<keyword evidence="1" id="KW-0812">Transmembrane</keyword>
<evidence type="ECO:0000256" key="1">
    <source>
        <dbReference type="SAM" id="Phobius"/>
    </source>
</evidence>
<dbReference type="Proteomes" id="UP000544090">
    <property type="component" value="Unassembled WGS sequence"/>
</dbReference>
<feature type="domain" description="PH" evidence="2">
    <location>
        <begin position="37"/>
        <end position="151"/>
    </location>
</feature>
<dbReference type="RefSeq" id="WP_168485385.1">
    <property type="nucleotide sequence ID" value="NZ_JAAZSQ010000003.1"/>
</dbReference>
<organism evidence="3 4">
    <name type="scientific">Arthrobacter mobilis</name>
    <dbReference type="NCBI Taxonomy" id="2724944"/>
    <lineage>
        <taxon>Bacteria</taxon>
        <taxon>Bacillati</taxon>
        <taxon>Actinomycetota</taxon>
        <taxon>Actinomycetes</taxon>
        <taxon>Micrococcales</taxon>
        <taxon>Micrococcaceae</taxon>
        <taxon>Arthrobacter</taxon>
    </lineage>
</organism>
<dbReference type="AlphaFoldDB" id="A0A7X6HBJ4"/>
<keyword evidence="1" id="KW-0472">Membrane</keyword>
<gene>
    <name evidence="3" type="ORF">HGG74_05770</name>
</gene>
<name>A0A7X6HBJ4_9MICC</name>
<dbReference type="EMBL" id="JAAZSQ010000003">
    <property type="protein sequence ID" value="NKX54058.1"/>
    <property type="molecule type" value="Genomic_DNA"/>
</dbReference>
<protein>
    <recommendedName>
        <fullName evidence="2">PH domain-containing protein</fullName>
    </recommendedName>
</protein>
<reference evidence="3 4" key="1">
    <citation type="submission" date="2020-04" db="EMBL/GenBank/DDBJ databases">
        <title>Arthrobacter sp. nov.</title>
        <authorList>
            <person name="Liu S."/>
        </authorList>
    </citation>
    <scope>NUCLEOTIDE SEQUENCE [LARGE SCALE GENOMIC DNA]</scope>
    <source>
        <strain evidence="3 4">E918</strain>
    </source>
</reference>
<evidence type="ECO:0000259" key="2">
    <source>
        <dbReference type="Pfam" id="PF25362"/>
    </source>
</evidence>
<comment type="caution">
    <text evidence="3">The sequence shown here is derived from an EMBL/GenBank/DDBJ whole genome shotgun (WGS) entry which is preliminary data.</text>
</comment>
<keyword evidence="4" id="KW-1185">Reference proteome</keyword>
<feature type="transmembrane region" description="Helical" evidence="1">
    <location>
        <begin position="6"/>
        <end position="25"/>
    </location>
</feature>
<evidence type="ECO:0000313" key="4">
    <source>
        <dbReference type="Proteomes" id="UP000544090"/>
    </source>
</evidence>